<dbReference type="eggNOG" id="ENOG5033T14">
    <property type="taxonomic scope" value="Bacteria"/>
</dbReference>
<feature type="transmembrane region" description="Helical" evidence="1">
    <location>
        <begin position="329"/>
        <end position="358"/>
    </location>
</feature>
<dbReference type="AlphaFoldDB" id="B8I038"/>
<keyword evidence="3" id="KW-1185">Reference proteome</keyword>
<sequence length="518" mass="57937">MQAIMYLIKRAYINKIKRAFKSIPSAILTVLGVVGFLFVFISSFKMKKAPFQSASSETIIAAVVLLIGVLLYNSFLSRDTGILTMADANFLFTGPFEKRQVLLYLLVSVAPASLMIGFFMCFYLPFLMGPALSFPKYIITLVIISLFLGVVFLSYYYIYIVDSEHTGFRKKSKTVFWAFIGVLAVIFAVMLFNNNFELRITVQKYFGSSWYNWVPLFGWTKWAISSLLGGNMLTGFIPPVCLLLASNALLGILLYNVKADFYEKTLEDSVSLQKIMDDIKTSGKADSLAFSKVKKRAVSVKFRTGASAIYSKQMLESRKMGVLSNYRELLIGLFYVGFGLIFGLNFNFVFTMVSFGALSMSLNDSWHRDFKKPYVFLIPENSFNKVIYSVLPGLVKTIINGSISITVAAIAYKLSPSAWSSYILVFLSFALLFVFAEVFTYRIIGSSSNAMVVTMLRMLFVIATCVPAFIILIIISVLSNGVPNLTQIAICMLAVNMVFSVLLAYLSKGIFEQSELME</sequence>
<dbReference type="HOGENOM" id="CLU_525514_0_0_9"/>
<protein>
    <recommendedName>
        <fullName evidence="4">ABC exporter</fullName>
    </recommendedName>
</protein>
<name>B8I038_RUMCH</name>
<feature type="transmembrane region" description="Helical" evidence="1">
    <location>
        <begin position="456"/>
        <end position="479"/>
    </location>
</feature>
<dbReference type="Pfam" id="PF16962">
    <property type="entry name" value="ABC_export"/>
    <property type="match status" value="1"/>
</dbReference>
<feature type="transmembrane region" description="Helical" evidence="1">
    <location>
        <begin position="101"/>
        <end position="125"/>
    </location>
</feature>
<feature type="transmembrane region" description="Helical" evidence="1">
    <location>
        <begin position="236"/>
        <end position="257"/>
    </location>
</feature>
<keyword evidence="1" id="KW-0812">Transmembrane</keyword>
<evidence type="ECO:0000256" key="1">
    <source>
        <dbReference type="SAM" id="Phobius"/>
    </source>
</evidence>
<keyword evidence="1" id="KW-1133">Transmembrane helix</keyword>
<proteinExistence type="predicted"/>
<dbReference type="KEGG" id="cce:Ccel_1181"/>
<gene>
    <name evidence="2" type="ordered locus">Ccel_1181</name>
</gene>
<dbReference type="OrthoDB" id="816862at2"/>
<evidence type="ECO:0008006" key="4">
    <source>
        <dbReference type="Google" id="ProtNLM"/>
    </source>
</evidence>
<feature type="transmembrane region" description="Helical" evidence="1">
    <location>
        <begin position="58"/>
        <end position="76"/>
    </location>
</feature>
<evidence type="ECO:0000313" key="2">
    <source>
        <dbReference type="EMBL" id="ACL75538.1"/>
    </source>
</evidence>
<dbReference type="Proteomes" id="UP000001349">
    <property type="component" value="Chromosome"/>
</dbReference>
<reference evidence="2 3" key="1">
    <citation type="submission" date="2009-01" db="EMBL/GenBank/DDBJ databases">
        <title>Complete sequence of Clostridium cellulolyticum H10.</title>
        <authorList>
            <consortium name="US DOE Joint Genome Institute"/>
            <person name="Lucas S."/>
            <person name="Copeland A."/>
            <person name="Lapidus A."/>
            <person name="Glavina del Rio T."/>
            <person name="Dalin E."/>
            <person name="Tice H."/>
            <person name="Bruce D."/>
            <person name="Goodwin L."/>
            <person name="Pitluck S."/>
            <person name="Chertkov O."/>
            <person name="Saunders E."/>
            <person name="Brettin T."/>
            <person name="Detter J.C."/>
            <person name="Han C."/>
            <person name="Larimer F."/>
            <person name="Land M."/>
            <person name="Hauser L."/>
            <person name="Kyrpides N."/>
            <person name="Ivanova N."/>
            <person name="Zhou J."/>
            <person name="Richardson P."/>
        </authorList>
    </citation>
    <scope>NUCLEOTIDE SEQUENCE [LARGE SCALE GENOMIC DNA]</scope>
    <source>
        <strain evidence="3">ATCC 35319 / DSM 5812 / JCM 6584 / H10</strain>
    </source>
</reference>
<dbReference type="STRING" id="394503.Ccel_1181"/>
<feature type="transmembrane region" description="Helical" evidence="1">
    <location>
        <begin position="485"/>
        <end position="506"/>
    </location>
</feature>
<dbReference type="EMBL" id="CP001348">
    <property type="protein sequence ID" value="ACL75538.1"/>
    <property type="molecule type" value="Genomic_DNA"/>
</dbReference>
<dbReference type="InterPro" id="IPR031584">
    <property type="entry name" value="Put_ABC_export"/>
</dbReference>
<dbReference type="RefSeq" id="WP_015924691.1">
    <property type="nucleotide sequence ID" value="NC_011898.1"/>
</dbReference>
<keyword evidence="1" id="KW-0472">Membrane</keyword>
<evidence type="ECO:0000313" key="3">
    <source>
        <dbReference type="Proteomes" id="UP000001349"/>
    </source>
</evidence>
<organism evidence="2 3">
    <name type="scientific">Ruminiclostridium cellulolyticum (strain ATCC 35319 / DSM 5812 / JCM 6584 / H10)</name>
    <name type="common">Clostridium cellulolyticum</name>
    <dbReference type="NCBI Taxonomy" id="394503"/>
    <lineage>
        <taxon>Bacteria</taxon>
        <taxon>Bacillati</taxon>
        <taxon>Bacillota</taxon>
        <taxon>Clostridia</taxon>
        <taxon>Eubacteriales</taxon>
        <taxon>Oscillospiraceae</taxon>
        <taxon>Ruminiclostridium</taxon>
    </lineage>
</organism>
<accession>B8I038</accession>
<feature type="transmembrane region" description="Helical" evidence="1">
    <location>
        <begin position="25"/>
        <end position="46"/>
    </location>
</feature>
<feature type="transmembrane region" description="Helical" evidence="1">
    <location>
        <begin position="137"/>
        <end position="162"/>
    </location>
</feature>
<feature type="transmembrane region" description="Helical" evidence="1">
    <location>
        <begin position="174"/>
        <end position="192"/>
    </location>
</feature>
<feature type="transmembrane region" description="Helical" evidence="1">
    <location>
        <begin position="422"/>
        <end position="444"/>
    </location>
</feature>